<keyword evidence="2" id="KW-0347">Helicase</keyword>
<keyword evidence="2" id="KW-0067">ATP-binding</keyword>
<dbReference type="InterPro" id="IPR011545">
    <property type="entry name" value="DEAD/DEAH_box_helicase_dom"/>
</dbReference>
<sequence>MAGLDFGRLGGLSASDTEVHPREIFAALPEKISKFEYLRDVQREVFNAWYERRKQRDVVIKMNTGNGKTVVGLLLLKSALNEGAGPAAYFTPDNYLADQVEQTARELGLRTSRDPRDPMVAAGTAILVTNLKTLFNGRSKFGVASEGRKIKLGTALIDDAHACLSVTEEQFQLRIPSNHDAYKALLSLFEAPLQDQSPAQFLSLKDGDRTAAMLVPAWSWFDEQKRVIATLHPHRQDAEFEWTWPLLLNALPFSRCVFTPEAVEIKPYFPPVQEVPSFDQAARRIYLTATLADDSVLVTHFAASATSVREPITPSAADDIGDRMIIVPQSVQPSWTDDQIKGYLAELAQRRNVIVIVPSNSRAKYWGDVAAATLTASNLQAGVTRLKAGHVGLVVLVGKYDGVDLPDDACRVLVIDGLPEYYSGVERVEASALSDTMAMTGRHLQRIEQGMGRGVRSRDDYCVVLLLGAKLVWRLHDAPAAELFGPATRAQMALSKEVASQLSSGDLDDLKAAVEQCLQRVRGWTTASRNALVGVKYGPGAVQPAAEHSRRAFELALQSRYGEAQGAQQMAVNALAEPRERGWLKQMLSAYLHPEDAVRAQKNQMSALDDNRALLKPEQGIAYVKLKGAAGQQAVAASEFLSATYESGQELLIGVNAMLADLDFDDDPLRVDSFEEAVANLGRHLGFVTQRPEKDFKRGPDGLWALGGLNYLVIECKSGAVTDFIRKKDLDQLSGAVSWFHTEYEDPAACTPVMFHRVSKLHQEASAAPGTRVVTEAQLTKLRTAVLQVATALAVDDAFRNPDLVGEQLRLRKLQGRGVVEAYASSTLMP</sequence>
<keyword evidence="2" id="KW-0378">Hydrolase</keyword>
<dbReference type="SMART" id="SM00491">
    <property type="entry name" value="HELICc2"/>
    <property type="match status" value="1"/>
</dbReference>
<comment type="caution">
    <text evidence="2">The sequence shown here is derived from an EMBL/GenBank/DDBJ whole genome shotgun (WGS) entry which is preliminary data.</text>
</comment>
<dbReference type="InterPro" id="IPR014001">
    <property type="entry name" value="Helicase_ATP-bd"/>
</dbReference>
<dbReference type="Proteomes" id="UP000800981">
    <property type="component" value="Unassembled WGS sequence"/>
</dbReference>
<feature type="domain" description="Helicase ATP-binding" evidence="1">
    <location>
        <begin position="49"/>
        <end position="309"/>
    </location>
</feature>
<keyword evidence="2" id="KW-0547">Nucleotide-binding</keyword>
<dbReference type="SMART" id="SM00487">
    <property type="entry name" value="DEXDc"/>
    <property type="match status" value="1"/>
</dbReference>
<dbReference type="SUPFAM" id="SSF52540">
    <property type="entry name" value="P-loop containing nucleoside triphosphate hydrolases"/>
    <property type="match status" value="1"/>
</dbReference>
<protein>
    <submittedName>
        <fullName evidence="2">DEAD/DEAH box helicase family protein</fullName>
    </submittedName>
</protein>
<reference evidence="2 3" key="1">
    <citation type="submission" date="2020-03" db="EMBL/GenBank/DDBJ databases">
        <title>Two novel Motilibacter sp.</title>
        <authorList>
            <person name="Liu S."/>
        </authorList>
    </citation>
    <scope>NUCLEOTIDE SEQUENCE [LARGE SCALE GENOMIC DNA]</scope>
    <source>
        <strain evidence="2 3">E257</strain>
    </source>
</reference>
<dbReference type="RefSeq" id="WP_166277065.1">
    <property type="nucleotide sequence ID" value="NZ_JAANNP010000001.1"/>
</dbReference>
<dbReference type="Gene3D" id="3.40.50.300">
    <property type="entry name" value="P-loop containing nucleotide triphosphate hydrolases"/>
    <property type="match status" value="2"/>
</dbReference>
<dbReference type="Pfam" id="PF00270">
    <property type="entry name" value="DEAD"/>
    <property type="match status" value="1"/>
</dbReference>
<name>A0ABX0GP14_9ACTN</name>
<dbReference type="InterPro" id="IPR027417">
    <property type="entry name" value="P-loop_NTPase"/>
</dbReference>
<evidence type="ECO:0000313" key="3">
    <source>
        <dbReference type="Proteomes" id="UP000800981"/>
    </source>
</evidence>
<gene>
    <name evidence="2" type="ORF">G9H71_02095</name>
</gene>
<accession>A0ABX0GP14</accession>
<proteinExistence type="predicted"/>
<dbReference type="PROSITE" id="PS51192">
    <property type="entry name" value="HELICASE_ATP_BIND_1"/>
    <property type="match status" value="1"/>
</dbReference>
<evidence type="ECO:0000313" key="2">
    <source>
        <dbReference type="EMBL" id="NHC12574.1"/>
    </source>
</evidence>
<organism evidence="2 3">
    <name type="scientific">Motilibacter deserti</name>
    <dbReference type="NCBI Taxonomy" id="2714956"/>
    <lineage>
        <taxon>Bacteria</taxon>
        <taxon>Bacillati</taxon>
        <taxon>Actinomycetota</taxon>
        <taxon>Actinomycetes</taxon>
        <taxon>Motilibacterales</taxon>
        <taxon>Motilibacteraceae</taxon>
        <taxon>Motilibacter</taxon>
    </lineage>
</organism>
<dbReference type="EMBL" id="JAANNP010000001">
    <property type="protein sequence ID" value="NHC12574.1"/>
    <property type="molecule type" value="Genomic_DNA"/>
</dbReference>
<dbReference type="GO" id="GO:0004386">
    <property type="term" value="F:helicase activity"/>
    <property type="evidence" value="ECO:0007669"/>
    <property type="project" value="UniProtKB-KW"/>
</dbReference>
<dbReference type="Pfam" id="PF13307">
    <property type="entry name" value="Helicase_C_2"/>
    <property type="match status" value="1"/>
</dbReference>
<evidence type="ECO:0000259" key="1">
    <source>
        <dbReference type="PROSITE" id="PS51192"/>
    </source>
</evidence>
<dbReference type="InterPro" id="IPR006555">
    <property type="entry name" value="ATP-dep_Helicase_C"/>
</dbReference>
<keyword evidence="3" id="KW-1185">Reference proteome</keyword>